<dbReference type="InterPro" id="IPR011010">
    <property type="entry name" value="DNA_brk_join_enz"/>
</dbReference>
<evidence type="ECO:0000256" key="3">
    <source>
        <dbReference type="ARBA" id="ARBA00023172"/>
    </source>
</evidence>
<protein>
    <submittedName>
        <fullName evidence="5">Site-specific integrase</fullName>
    </submittedName>
</protein>
<dbReference type="InterPro" id="IPR010998">
    <property type="entry name" value="Integrase_recombinase_N"/>
</dbReference>
<sequence>MPTVNFNLRKQESKEPQIIYLIFRWPGHKFKYPLQLKVLPKYWDGERQCVKNIIAAPNKDAINRHLADIKKEVNAIYTNAVADRTPVTKQHLKTELDTFTNRTTPDKTLLGFIRHYIDTAGERINPVSGKITSIRTIQKYNTTYDVLKEFADGYNRRLDFDTVDLDFYQDFVGYLTTIKNYKVNTVGKYVATLKGFLNAAGEKKLTTRTDHKSKRFKVMSEDSAAIYSPVTELLKVYDLDLSENKRLEKVRDLFIVGAFTGLRFSDFTALKSSNIIGENIEVYQQKTGGKVVIPIHWTVKEILGKYENSLPTNISNQKMNDYIKDVYKEAEITEQIEIQNTKGGLRKVESFEKWELVSTHTARRSFATNLYLQGIPSQTIMKITGHKTEKAFLKYIRLDGKEHANLLREMWDTKQPLRAVK</sequence>
<dbReference type="GO" id="GO:0006310">
    <property type="term" value="P:DNA recombination"/>
    <property type="evidence" value="ECO:0007669"/>
    <property type="project" value="UniProtKB-KW"/>
</dbReference>
<gene>
    <name evidence="5" type="ORF">EG028_14570</name>
</gene>
<evidence type="ECO:0000256" key="2">
    <source>
        <dbReference type="ARBA" id="ARBA00023125"/>
    </source>
</evidence>
<keyword evidence="3" id="KW-0233">DNA recombination</keyword>
<organism evidence="5 6">
    <name type="scientific">Chitinophaga barathri</name>
    <dbReference type="NCBI Taxonomy" id="1647451"/>
    <lineage>
        <taxon>Bacteria</taxon>
        <taxon>Pseudomonadati</taxon>
        <taxon>Bacteroidota</taxon>
        <taxon>Chitinophagia</taxon>
        <taxon>Chitinophagales</taxon>
        <taxon>Chitinophagaceae</taxon>
        <taxon>Chitinophaga</taxon>
    </lineage>
</organism>
<accession>A0A3N4MEW3</accession>
<dbReference type="PROSITE" id="PS51898">
    <property type="entry name" value="TYR_RECOMBINASE"/>
    <property type="match status" value="1"/>
</dbReference>
<comment type="caution">
    <text evidence="5">The sequence shown here is derived from an EMBL/GenBank/DDBJ whole genome shotgun (WGS) entry which is preliminary data.</text>
</comment>
<comment type="similarity">
    <text evidence="1">Belongs to the 'phage' integrase family.</text>
</comment>
<dbReference type="GO" id="GO:0015074">
    <property type="term" value="P:DNA integration"/>
    <property type="evidence" value="ECO:0007669"/>
    <property type="project" value="InterPro"/>
</dbReference>
<dbReference type="PANTHER" id="PTHR30349">
    <property type="entry name" value="PHAGE INTEGRASE-RELATED"/>
    <property type="match status" value="1"/>
</dbReference>
<dbReference type="InterPro" id="IPR050090">
    <property type="entry name" value="Tyrosine_recombinase_XerCD"/>
</dbReference>
<keyword evidence="2" id="KW-0238">DNA-binding</keyword>
<dbReference type="InterPro" id="IPR035386">
    <property type="entry name" value="Arm-DNA-bind_5"/>
</dbReference>
<dbReference type="OrthoDB" id="1493636at2"/>
<keyword evidence="6" id="KW-1185">Reference proteome</keyword>
<dbReference type="Gene3D" id="1.10.150.130">
    <property type="match status" value="1"/>
</dbReference>
<evidence type="ECO:0000259" key="4">
    <source>
        <dbReference type="PROSITE" id="PS51898"/>
    </source>
</evidence>
<dbReference type="EMBL" id="RMBX01000007">
    <property type="protein sequence ID" value="RPD40526.1"/>
    <property type="molecule type" value="Genomic_DNA"/>
</dbReference>
<evidence type="ECO:0000313" key="6">
    <source>
        <dbReference type="Proteomes" id="UP000279089"/>
    </source>
</evidence>
<name>A0A3N4MEW3_9BACT</name>
<dbReference type="Pfam" id="PF13102">
    <property type="entry name" value="Phage_int_SAM_5"/>
    <property type="match status" value="1"/>
</dbReference>
<dbReference type="AlphaFoldDB" id="A0A3N4MEW3"/>
<dbReference type="InterPro" id="IPR013762">
    <property type="entry name" value="Integrase-like_cat_sf"/>
</dbReference>
<feature type="domain" description="Tyr recombinase" evidence="4">
    <location>
        <begin position="214"/>
        <end position="408"/>
    </location>
</feature>
<evidence type="ECO:0000256" key="1">
    <source>
        <dbReference type="ARBA" id="ARBA00008857"/>
    </source>
</evidence>
<dbReference type="Proteomes" id="UP000279089">
    <property type="component" value="Unassembled WGS sequence"/>
</dbReference>
<dbReference type="InterPro" id="IPR025269">
    <property type="entry name" value="SAM-like_dom"/>
</dbReference>
<dbReference type="RefSeq" id="WP_120517156.1">
    <property type="nucleotide sequence ID" value="NZ_QXZY01000008.1"/>
</dbReference>
<dbReference type="Pfam" id="PF00589">
    <property type="entry name" value="Phage_integrase"/>
    <property type="match status" value="1"/>
</dbReference>
<reference evidence="6" key="1">
    <citation type="submission" date="2018-11" db="EMBL/GenBank/DDBJ databases">
        <title>Chitinophaga lutea sp.nov., isolate from arsenic contaminated soil.</title>
        <authorList>
            <person name="Zong Y."/>
        </authorList>
    </citation>
    <scope>NUCLEOTIDE SEQUENCE [LARGE SCALE GENOMIC DNA]</scope>
    <source>
        <strain evidence="6">YLT18</strain>
    </source>
</reference>
<dbReference type="Gene3D" id="1.10.443.10">
    <property type="entry name" value="Intergrase catalytic core"/>
    <property type="match status" value="1"/>
</dbReference>
<dbReference type="GO" id="GO:0003677">
    <property type="term" value="F:DNA binding"/>
    <property type="evidence" value="ECO:0007669"/>
    <property type="project" value="UniProtKB-KW"/>
</dbReference>
<proteinExistence type="inferred from homology"/>
<dbReference type="PANTHER" id="PTHR30349:SF64">
    <property type="entry name" value="PROPHAGE INTEGRASE INTD-RELATED"/>
    <property type="match status" value="1"/>
</dbReference>
<dbReference type="CDD" id="cd01185">
    <property type="entry name" value="INTN1_C_like"/>
    <property type="match status" value="1"/>
</dbReference>
<evidence type="ECO:0000313" key="5">
    <source>
        <dbReference type="EMBL" id="RPD40526.1"/>
    </source>
</evidence>
<dbReference type="SUPFAM" id="SSF56349">
    <property type="entry name" value="DNA breaking-rejoining enzymes"/>
    <property type="match status" value="1"/>
</dbReference>
<dbReference type="Pfam" id="PF17293">
    <property type="entry name" value="Arm-DNA-bind_5"/>
    <property type="match status" value="1"/>
</dbReference>
<dbReference type="InterPro" id="IPR002104">
    <property type="entry name" value="Integrase_catalytic"/>
</dbReference>